<dbReference type="AlphaFoldDB" id="A0A2X1ULG2"/>
<dbReference type="Proteomes" id="UP000250242">
    <property type="component" value="Unassembled WGS sequence"/>
</dbReference>
<organism evidence="1 2">
    <name type="scientific">Oligella urethralis</name>
    <dbReference type="NCBI Taxonomy" id="90245"/>
    <lineage>
        <taxon>Bacteria</taxon>
        <taxon>Pseudomonadati</taxon>
        <taxon>Pseudomonadota</taxon>
        <taxon>Betaproteobacteria</taxon>
        <taxon>Burkholderiales</taxon>
        <taxon>Alcaligenaceae</taxon>
        <taxon>Oligella</taxon>
    </lineage>
</organism>
<evidence type="ECO:0000313" key="2">
    <source>
        <dbReference type="Proteomes" id="UP000250242"/>
    </source>
</evidence>
<protein>
    <submittedName>
        <fullName evidence="1">Uncharacterized protein</fullName>
    </submittedName>
</protein>
<reference evidence="1 2" key="1">
    <citation type="submission" date="2018-06" db="EMBL/GenBank/DDBJ databases">
        <authorList>
            <consortium name="Pathogen Informatics"/>
            <person name="Doyle S."/>
        </authorList>
    </citation>
    <scope>NUCLEOTIDE SEQUENCE [LARGE SCALE GENOMIC DNA]</scope>
    <source>
        <strain evidence="1 2">NCTC11009</strain>
    </source>
</reference>
<gene>
    <name evidence="1" type="ORF">NCTC11009_01233</name>
</gene>
<accession>A0A2X1ULG2</accession>
<dbReference type="EMBL" id="UATH01000001">
    <property type="protein sequence ID" value="SPY08016.1"/>
    <property type="molecule type" value="Genomic_DNA"/>
</dbReference>
<evidence type="ECO:0000313" key="1">
    <source>
        <dbReference type="EMBL" id="SPY08016.1"/>
    </source>
</evidence>
<dbReference type="RefSeq" id="WP_113062504.1">
    <property type="nucleotide sequence ID" value="NZ_UATH01000001.1"/>
</dbReference>
<name>A0A2X1ULG2_9BURK</name>
<sequence>MKINHKEDPIPHRRSNYPYVGDQLDAIYKGFEAIQNQGIKLPKETEDWINYIASIKEKFPKH</sequence>
<proteinExistence type="predicted"/>